<keyword evidence="3 9" id="KW-0808">Transferase</keyword>
<dbReference type="RefSeq" id="WP_097899066.1">
    <property type="nucleotide sequence ID" value="NZ_NVOR01000002.1"/>
</dbReference>
<comment type="caution">
    <text evidence="9">The sequence shown here is derived from an EMBL/GenBank/DDBJ whole genome shotgun (WGS) entry which is preliminary data.</text>
</comment>
<keyword evidence="6" id="KW-0045">Antibiotic biosynthesis</keyword>
<gene>
    <name evidence="9" type="ORF">CON65_00080</name>
</gene>
<evidence type="ECO:0000256" key="3">
    <source>
        <dbReference type="ARBA" id="ARBA00022679"/>
    </source>
</evidence>
<dbReference type="GO" id="GO:0017000">
    <property type="term" value="P:antibiotic biosynthetic process"/>
    <property type="evidence" value="ECO:0007669"/>
    <property type="project" value="UniProtKB-KW"/>
</dbReference>
<feature type="domain" description="4'-phosphopantetheinyl transferase N-terminal" evidence="8">
    <location>
        <begin position="14"/>
        <end position="101"/>
    </location>
</feature>
<evidence type="ECO:0000259" key="8">
    <source>
        <dbReference type="Pfam" id="PF22624"/>
    </source>
</evidence>
<dbReference type="NCBIfam" id="TIGR00556">
    <property type="entry name" value="pantethn_trn"/>
    <property type="match status" value="1"/>
</dbReference>
<comment type="cofactor">
    <cofactor evidence="1">
        <name>Mg(2+)</name>
        <dbReference type="ChEBI" id="CHEBI:18420"/>
    </cofactor>
</comment>
<dbReference type="SUPFAM" id="SSF56214">
    <property type="entry name" value="4'-phosphopantetheinyl transferase"/>
    <property type="match status" value="2"/>
</dbReference>
<evidence type="ECO:0000313" key="10">
    <source>
        <dbReference type="Proteomes" id="UP000221020"/>
    </source>
</evidence>
<dbReference type="InterPro" id="IPR008278">
    <property type="entry name" value="4-PPantetheinyl_Trfase_dom"/>
</dbReference>
<dbReference type="InterPro" id="IPR050559">
    <property type="entry name" value="P-Pant_transferase_sf"/>
</dbReference>
<dbReference type="Pfam" id="PF01648">
    <property type="entry name" value="ACPS"/>
    <property type="match status" value="1"/>
</dbReference>
<dbReference type="GO" id="GO:0019878">
    <property type="term" value="P:lysine biosynthetic process via aminoadipic acid"/>
    <property type="evidence" value="ECO:0007669"/>
    <property type="project" value="TreeGrafter"/>
</dbReference>
<name>A0AA91VGI5_9BACI</name>
<dbReference type="InterPro" id="IPR037143">
    <property type="entry name" value="4-PPantetheinyl_Trfase_dom_sf"/>
</dbReference>
<feature type="domain" description="4'-phosphopantetheinyl transferase" evidence="7">
    <location>
        <begin position="103"/>
        <end position="205"/>
    </location>
</feature>
<dbReference type="GO" id="GO:0008897">
    <property type="term" value="F:holo-[acyl-carrier-protein] synthase activity"/>
    <property type="evidence" value="ECO:0007669"/>
    <property type="project" value="InterPro"/>
</dbReference>
<dbReference type="GO" id="GO:0006633">
    <property type="term" value="P:fatty acid biosynthetic process"/>
    <property type="evidence" value="ECO:0007669"/>
    <property type="project" value="InterPro"/>
</dbReference>
<keyword evidence="5" id="KW-0460">Magnesium</keyword>
<dbReference type="Proteomes" id="UP000221020">
    <property type="component" value="Unassembled WGS sequence"/>
</dbReference>
<accession>A0AA91VGI5</accession>
<dbReference type="PANTHER" id="PTHR12215">
    <property type="entry name" value="PHOSPHOPANTETHEINE TRANSFERASE"/>
    <property type="match status" value="1"/>
</dbReference>
<dbReference type="InterPro" id="IPR055066">
    <property type="entry name" value="AASDHPPT_N"/>
</dbReference>
<dbReference type="GO" id="GO:0005829">
    <property type="term" value="C:cytosol"/>
    <property type="evidence" value="ECO:0007669"/>
    <property type="project" value="TreeGrafter"/>
</dbReference>
<evidence type="ECO:0000256" key="2">
    <source>
        <dbReference type="ARBA" id="ARBA00010990"/>
    </source>
</evidence>
<dbReference type="Pfam" id="PF22624">
    <property type="entry name" value="AASDHPPT_N"/>
    <property type="match status" value="1"/>
</dbReference>
<dbReference type="InterPro" id="IPR004568">
    <property type="entry name" value="Ppantetheine-prot_Trfase_dom"/>
</dbReference>
<evidence type="ECO:0000256" key="4">
    <source>
        <dbReference type="ARBA" id="ARBA00022723"/>
    </source>
</evidence>
<dbReference type="PANTHER" id="PTHR12215:SF10">
    <property type="entry name" value="L-AMINOADIPATE-SEMIALDEHYDE DEHYDROGENASE-PHOSPHOPANTETHEINYL TRANSFERASE"/>
    <property type="match status" value="1"/>
</dbReference>
<dbReference type="EMBL" id="NVOR01000002">
    <property type="protein sequence ID" value="PED84659.1"/>
    <property type="molecule type" value="Genomic_DNA"/>
</dbReference>
<dbReference type="GO" id="GO:0000287">
    <property type="term" value="F:magnesium ion binding"/>
    <property type="evidence" value="ECO:0007669"/>
    <property type="project" value="InterPro"/>
</dbReference>
<dbReference type="Gene3D" id="3.90.470.20">
    <property type="entry name" value="4'-phosphopantetheinyl transferase domain"/>
    <property type="match status" value="2"/>
</dbReference>
<evidence type="ECO:0000313" key="9">
    <source>
        <dbReference type="EMBL" id="PED84659.1"/>
    </source>
</evidence>
<evidence type="ECO:0000256" key="6">
    <source>
        <dbReference type="ARBA" id="ARBA00023194"/>
    </source>
</evidence>
<reference evidence="9 10" key="1">
    <citation type="submission" date="2017-09" db="EMBL/GenBank/DDBJ databases">
        <title>Large-scale bioinformatics analysis of Bacillus genomes uncovers conserved roles of natural products in bacterial physiology.</title>
        <authorList>
            <consortium name="Agbiome Team Llc"/>
            <person name="Bleich R.M."/>
            <person name="Grubbs K.J."/>
            <person name="Santa Maria K.C."/>
            <person name="Allen S.E."/>
            <person name="Farag S."/>
            <person name="Shank E.A."/>
            <person name="Bowers A."/>
        </authorList>
    </citation>
    <scope>NUCLEOTIDE SEQUENCE [LARGE SCALE GENOMIC DNA]</scope>
    <source>
        <strain evidence="9 10">AFS092012</strain>
    </source>
</reference>
<evidence type="ECO:0000256" key="1">
    <source>
        <dbReference type="ARBA" id="ARBA00001946"/>
    </source>
</evidence>
<organism evidence="9 10">
    <name type="scientific">Bacillus pseudomycoides</name>
    <dbReference type="NCBI Taxonomy" id="64104"/>
    <lineage>
        <taxon>Bacteria</taxon>
        <taxon>Bacillati</taxon>
        <taxon>Bacillota</taxon>
        <taxon>Bacilli</taxon>
        <taxon>Bacillales</taxon>
        <taxon>Bacillaceae</taxon>
        <taxon>Bacillus</taxon>
        <taxon>Bacillus cereus group</taxon>
    </lineage>
</organism>
<keyword evidence="4" id="KW-0479">Metal-binding</keyword>
<protein>
    <submittedName>
        <fullName evidence="9">4'-phosphopantetheinyl transferase</fullName>
    </submittedName>
</protein>
<comment type="similarity">
    <text evidence="2">Belongs to the P-Pant transferase superfamily. Gsp/Sfp/HetI/AcpT family.</text>
</comment>
<evidence type="ECO:0000256" key="5">
    <source>
        <dbReference type="ARBA" id="ARBA00022842"/>
    </source>
</evidence>
<sequence length="225" mass="26411">MKVFALHIDRLLQSQEFNYLMGRISVERVNKIQKLIFREDQHRMLLSEIFIRSIIHRECKLPDEKITFQFGPYGKPCIEDVPSFHFNLSHSDSWIVCATDCHPIGIDIEKISPINYSLAKHFFSDQEYRDLMSKKEAERLSYFYDLWTIKESFVKQLGTGLSFPMNSFSISIDLSQKVHLKTDEKKHSVHIQTIHIDNAYKAAVCSYEEARLTEITYISLEELLI</sequence>
<evidence type="ECO:0000259" key="7">
    <source>
        <dbReference type="Pfam" id="PF01648"/>
    </source>
</evidence>
<proteinExistence type="inferred from homology"/>
<dbReference type="AlphaFoldDB" id="A0AA91VGI5"/>